<feature type="transmembrane region" description="Helical" evidence="8">
    <location>
        <begin position="12"/>
        <end position="33"/>
    </location>
</feature>
<evidence type="ECO:0000256" key="5">
    <source>
        <dbReference type="ARBA" id="ARBA00022692"/>
    </source>
</evidence>
<dbReference type="PROSITE" id="PS50928">
    <property type="entry name" value="ABC_TM1"/>
    <property type="match status" value="1"/>
</dbReference>
<dbReference type="GO" id="GO:0035435">
    <property type="term" value="P:phosphate ion transmembrane transport"/>
    <property type="evidence" value="ECO:0007669"/>
    <property type="project" value="InterPro"/>
</dbReference>
<evidence type="ECO:0000256" key="3">
    <source>
        <dbReference type="ARBA" id="ARBA00022448"/>
    </source>
</evidence>
<organism evidence="10 11">
    <name type="scientific">Thermaerobacillus caldiproteolyticus</name>
    <dbReference type="NCBI Taxonomy" id="247480"/>
    <lineage>
        <taxon>Bacteria</taxon>
        <taxon>Bacillati</taxon>
        <taxon>Bacillota</taxon>
        <taxon>Bacilli</taxon>
        <taxon>Bacillales</taxon>
        <taxon>Anoxybacillaceae</taxon>
        <taxon>Thermaerobacillus</taxon>
    </lineage>
</organism>
<sequence length="305" mass="32774">MKARTVDAIWTGILYTIAIFVVALLVFLIAAIISKGWGFWDPNFLFGKPSNTQAGGGIGPQLFNSLYMLVITLLISVPLGLGAGIYLAEYAKQGRLLNFIRLCIETMASLPSIVVGLFGLLVFVTLTGWGYTLIGGALAITILNLPSLTRVCENAILDVPHSVKEASLGLGATRWQTLVRVIIPAALPQIITGVILAAGRIFGEAAALIYTSGLTTPFLNPSADLSSKLHPLNLFRPAETLTVHIWKLNSEGIVPDAKLIAAKSAAVLIIMVLLFNIIARFISMLLQNYFAGSKRKTKKRMKAAA</sequence>
<evidence type="ECO:0000313" key="11">
    <source>
        <dbReference type="Proteomes" id="UP000523087"/>
    </source>
</evidence>
<dbReference type="Pfam" id="PF00528">
    <property type="entry name" value="BPD_transp_1"/>
    <property type="match status" value="1"/>
</dbReference>
<dbReference type="InterPro" id="IPR000515">
    <property type="entry name" value="MetI-like"/>
</dbReference>
<comment type="caution">
    <text evidence="10">The sequence shown here is derived from an EMBL/GenBank/DDBJ whole genome shotgun (WGS) entry which is preliminary data.</text>
</comment>
<reference evidence="10 11" key="1">
    <citation type="submission" date="2020-07" db="EMBL/GenBank/DDBJ databases">
        <title>Genomic Encyclopedia of Type Strains, Phase IV (KMG-IV): sequencing the most valuable type-strain genomes for metagenomic binning, comparative biology and taxonomic classification.</title>
        <authorList>
            <person name="Goeker M."/>
        </authorList>
    </citation>
    <scope>NUCLEOTIDE SEQUENCE [LARGE SCALE GENOMIC DNA]</scope>
    <source>
        <strain evidence="10 11">DSM 15730</strain>
    </source>
</reference>
<dbReference type="CDD" id="cd06261">
    <property type="entry name" value="TM_PBP2"/>
    <property type="match status" value="1"/>
</dbReference>
<evidence type="ECO:0000256" key="8">
    <source>
        <dbReference type="RuleBase" id="RU363043"/>
    </source>
</evidence>
<evidence type="ECO:0000256" key="7">
    <source>
        <dbReference type="ARBA" id="ARBA00023136"/>
    </source>
</evidence>
<dbReference type="GO" id="GO:0005886">
    <property type="term" value="C:plasma membrane"/>
    <property type="evidence" value="ECO:0007669"/>
    <property type="project" value="UniProtKB-SubCell"/>
</dbReference>
<dbReference type="GO" id="GO:0005315">
    <property type="term" value="F:phosphate transmembrane transporter activity"/>
    <property type="evidence" value="ECO:0007669"/>
    <property type="project" value="InterPro"/>
</dbReference>
<dbReference type="Gene3D" id="1.10.3720.10">
    <property type="entry name" value="MetI-like"/>
    <property type="match status" value="1"/>
</dbReference>
<dbReference type="RefSeq" id="WP_181554421.1">
    <property type="nucleotide sequence ID" value="NZ_JACDUT010000001.1"/>
</dbReference>
<dbReference type="SUPFAM" id="SSF161098">
    <property type="entry name" value="MetI-like"/>
    <property type="match status" value="1"/>
</dbReference>
<keyword evidence="7 8" id="KW-0472">Membrane</keyword>
<dbReference type="AlphaFoldDB" id="A0A7V9Z3W1"/>
<keyword evidence="4 8" id="KW-1003">Cell membrane</keyword>
<comment type="subcellular location">
    <subcellularLocation>
        <location evidence="1 8">Cell membrane</location>
        <topology evidence="1 8">Multi-pass membrane protein</topology>
    </subcellularLocation>
</comment>
<evidence type="ECO:0000256" key="6">
    <source>
        <dbReference type="ARBA" id="ARBA00022989"/>
    </source>
</evidence>
<feature type="transmembrane region" description="Helical" evidence="8">
    <location>
        <begin position="66"/>
        <end position="87"/>
    </location>
</feature>
<dbReference type="InterPro" id="IPR005672">
    <property type="entry name" value="Phosphate_PstA"/>
</dbReference>
<dbReference type="NCBIfam" id="TIGR00974">
    <property type="entry name" value="3a0107s02c"/>
    <property type="match status" value="1"/>
</dbReference>
<dbReference type="EMBL" id="JACDUT010000001">
    <property type="protein sequence ID" value="MBA2873493.1"/>
    <property type="molecule type" value="Genomic_DNA"/>
</dbReference>
<dbReference type="Proteomes" id="UP000523087">
    <property type="component" value="Unassembled WGS sequence"/>
</dbReference>
<accession>A0A7V9Z3W1</accession>
<evidence type="ECO:0000259" key="9">
    <source>
        <dbReference type="PROSITE" id="PS50928"/>
    </source>
</evidence>
<feature type="transmembrane region" description="Helical" evidence="8">
    <location>
        <begin position="99"/>
        <end position="123"/>
    </location>
</feature>
<evidence type="ECO:0000313" key="10">
    <source>
        <dbReference type="EMBL" id="MBA2873493.1"/>
    </source>
</evidence>
<dbReference type="PANTHER" id="PTHR43470:SF4">
    <property type="entry name" value="ABC TRANSPORTER PERMEASE PROTEIN YQGI-RELATED"/>
    <property type="match status" value="1"/>
</dbReference>
<keyword evidence="6 8" id="KW-1133">Transmembrane helix</keyword>
<name>A0A7V9Z3W1_9BACL</name>
<feature type="transmembrane region" description="Helical" evidence="8">
    <location>
        <begin position="129"/>
        <end position="148"/>
    </location>
</feature>
<evidence type="ECO:0000256" key="2">
    <source>
        <dbReference type="ARBA" id="ARBA00007069"/>
    </source>
</evidence>
<keyword evidence="5 8" id="KW-0812">Transmembrane</keyword>
<protein>
    <recommendedName>
        <fullName evidence="8">Phosphate transport system permease protein PstA</fullName>
    </recommendedName>
</protein>
<keyword evidence="3" id="KW-0813">Transport</keyword>
<dbReference type="InterPro" id="IPR035906">
    <property type="entry name" value="MetI-like_sf"/>
</dbReference>
<feature type="transmembrane region" description="Helical" evidence="8">
    <location>
        <begin position="181"/>
        <end position="202"/>
    </location>
</feature>
<keyword evidence="11" id="KW-1185">Reference proteome</keyword>
<evidence type="ECO:0000256" key="1">
    <source>
        <dbReference type="ARBA" id="ARBA00004651"/>
    </source>
</evidence>
<dbReference type="PANTHER" id="PTHR43470">
    <property type="entry name" value="PHOSPHATE TRANSPORT SYSTEM PERMEASE PROTEIN PSTA-RELATED"/>
    <property type="match status" value="1"/>
</dbReference>
<comment type="similarity">
    <text evidence="2 8">Belongs to the binding-protein-dependent transport system permease family. CysTW subfamily.</text>
</comment>
<gene>
    <name evidence="10" type="ORF">HNR31_000245</name>
</gene>
<evidence type="ECO:0000256" key="4">
    <source>
        <dbReference type="ARBA" id="ARBA00022475"/>
    </source>
</evidence>
<feature type="transmembrane region" description="Helical" evidence="8">
    <location>
        <begin position="265"/>
        <end position="291"/>
    </location>
</feature>
<feature type="domain" description="ABC transmembrane type-1" evidence="9">
    <location>
        <begin position="62"/>
        <end position="279"/>
    </location>
</feature>
<proteinExistence type="inferred from homology"/>